<comment type="subunit">
    <text evidence="3">Homodimer.</text>
</comment>
<evidence type="ECO:0000313" key="7">
    <source>
        <dbReference type="EMBL" id="MFC4308392.1"/>
    </source>
</evidence>
<comment type="caution">
    <text evidence="7">The sequence shown here is derived from an EMBL/GenBank/DDBJ whole genome shotgun (WGS) entry which is preliminary data.</text>
</comment>
<dbReference type="PANTHER" id="PTHR46268:SF23">
    <property type="entry name" value="UNIVERSAL STRESS PROTEIN A-RELATED"/>
    <property type="match status" value="1"/>
</dbReference>
<dbReference type="InterPro" id="IPR006015">
    <property type="entry name" value="Universal_stress_UspA"/>
</dbReference>
<evidence type="ECO:0000256" key="3">
    <source>
        <dbReference type="ARBA" id="ARBA00011738"/>
    </source>
</evidence>
<comment type="similarity">
    <text evidence="2 5">Belongs to the universal stress protein A family.</text>
</comment>
<feature type="domain" description="UspA" evidence="6">
    <location>
        <begin position="4"/>
        <end position="141"/>
    </location>
</feature>
<accession>A0ABV8SLL0</accession>
<dbReference type="Proteomes" id="UP001595904">
    <property type="component" value="Unassembled WGS sequence"/>
</dbReference>
<gene>
    <name evidence="7" type="ORF">ACFPN2_04800</name>
</gene>
<comment type="subcellular location">
    <subcellularLocation>
        <location evidence="1 5">Cytoplasm</location>
    </subcellularLocation>
</comment>
<dbReference type="EMBL" id="JBHSDU010000002">
    <property type="protein sequence ID" value="MFC4308392.1"/>
    <property type="molecule type" value="Genomic_DNA"/>
</dbReference>
<evidence type="ECO:0000256" key="5">
    <source>
        <dbReference type="PIRNR" id="PIRNR006276"/>
    </source>
</evidence>
<evidence type="ECO:0000256" key="4">
    <source>
        <dbReference type="ARBA" id="ARBA00022490"/>
    </source>
</evidence>
<evidence type="ECO:0000256" key="1">
    <source>
        <dbReference type="ARBA" id="ARBA00004496"/>
    </source>
</evidence>
<dbReference type="RefSeq" id="WP_380595487.1">
    <property type="nucleotide sequence ID" value="NZ_JBHSDU010000002.1"/>
</dbReference>
<keyword evidence="4 5" id="KW-0963">Cytoplasm</keyword>
<sequence>MRDYKNILLVVDLSDDSQIIGERAKAIAACYQSEITLLHVVEYVPVEPMGEALLPTVQIEGELVERAKLRLAELAARLSLSNSRQVVETGGIKAEIIRAAQRLHSDLIVLGSRERHGLAILLNFTEDTILHAAPCDVLAVRLH</sequence>
<keyword evidence="8" id="KW-1185">Reference proteome</keyword>
<dbReference type="SUPFAM" id="SSF52402">
    <property type="entry name" value="Adenine nucleotide alpha hydrolases-like"/>
    <property type="match status" value="1"/>
</dbReference>
<dbReference type="InterPro" id="IPR014729">
    <property type="entry name" value="Rossmann-like_a/b/a_fold"/>
</dbReference>
<evidence type="ECO:0000313" key="8">
    <source>
        <dbReference type="Proteomes" id="UP001595904"/>
    </source>
</evidence>
<dbReference type="PANTHER" id="PTHR46268">
    <property type="entry name" value="STRESS RESPONSE PROTEIN NHAX"/>
    <property type="match status" value="1"/>
</dbReference>
<evidence type="ECO:0000259" key="6">
    <source>
        <dbReference type="Pfam" id="PF00582"/>
    </source>
</evidence>
<organism evidence="7 8">
    <name type="scientific">Steroidobacter flavus</name>
    <dbReference type="NCBI Taxonomy" id="1842136"/>
    <lineage>
        <taxon>Bacteria</taxon>
        <taxon>Pseudomonadati</taxon>
        <taxon>Pseudomonadota</taxon>
        <taxon>Gammaproteobacteria</taxon>
        <taxon>Steroidobacterales</taxon>
        <taxon>Steroidobacteraceae</taxon>
        <taxon>Steroidobacter</taxon>
    </lineage>
</organism>
<name>A0ABV8SLL0_9GAMM</name>
<reference evidence="8" key="1">
    <citation type="journal article" date="2019" name="Int. J. Syst. Evol. Microbiol.">
        <title>The Global Catalogue of Microorganisms (GCM) 10K type strain sequencing project: providing services to taxonomists for standard genome sequencing and annotation.</title>
        <authorList>
            <consortium name="The Broad Institute Genomics Platform"/>
            <consortium name="The Broad Institute Genome Sequencing Center for Infectious Disease"/>
            <person name="Wu L."/>
            <person name="Ma J."/>
        </authorList>
    </citation>
    <scope>NUCLEOTIDE SEQUENCE [LARGE SCALE GENOMIC DNA]</scope>
    <source>
        <strain evidence="8">CGMCC 1.10759</strain>
    </source>
</reference>
<evidence type="ECO:0000256" key="2">
    <source>
        <dbReference type="ARBA" id="ARBA00008791"/>
    </source>
</evidence>
<dbReference type="PIRSF" id="PIRSF006276">
    <property type="entry name" value="UspA"/>
    <property type="match status" value="1"/>
</dbReference>
<dbReference type="Pfam" id="PF00582">
    <property type="entry name" value="Usp"/>
    <property type="match status" value="1"/>
</dbReference>
<protein>
    <recommendedName>
        <fullName evidence="5">Universal stress protein</fullName>
    </recommendedName>
</protein>
<proteinExistence type="inferred from homology"/>
<dbReference type="InterPro" id="IPR006016">
    <property type="entry name" value="UspA"/>
</dbReference>
<dbReference type="PRINTS" id="PR01438">
    <property type="entry name" value="UNVRSLSTRESS"/>
</dbReference>
<dbReference type="Gene3D" id="3.40.50.620">
    <property type="entry name" value="HUPs"/>
    <property type="match status" value="1"/>
</dbReference>